<evidence type="ECO:0000256" key="1">
    <source>
        <dbReference type="SAM" id="MobiDB-lite"/>
    </source>
</evidence>
<name>A0A0L9UDA1_PHAAN</name>
<dbReference type="Proteomes" id="UP000053144">
    <property type="component" value="Chromosome 4"/>
</dbReference>
<evidence type="ECO:0000313" key="2">
    <source>
        <dbReference type="EMBL" id="KOM40915.1"/>
    </source>
</evidence>
<feature type="region of interest" description="Disordered" evidence="1">
    <location>
        <begin position="155"/>
        <end position="176"/>
    </location>
</feature>
<organism evidence="2 3">
    <name type="scientific">Phaseolus angularis</name>
    <name type="common">Azuki bean</name>
    <name type="synonym">Vigna angularis</name>
    <dbReference type="NCBI Taxonomy" id="3914"/>
    <lineage>
        <taxon>Eukaryota</taxon>
        <taxon>Viridiplantae</taxon>
        <taxon>Streptophyta</taxon>
        <taxon>Embryophyta</taxon>
        <taxon>Tracheophyta</taxon>
        <taxon>Spermatophyta</taxon>
        <taxon>Magnoliopsida</taxon>
        <taxon>eudicotyledons</taxon>
        <taxon>Gunneridae</taxon>
        <taxon>Pentapetalae</taxon>
        <taxon>rosids</taxon>
        <taxon>fabids</taxon>
        <taxon>Fabales</taxon>
        <taxon>Fabaceae</taxon>
        <taxon>Papilionoideae</taxon>
        <taxon>50 kb inversion clade</taxon>
        <taxon>NPAAA clade</taxon>
        <taxon>indigoferoid/millettioid clade</taxon>
        <taxon>Phaseoleae</taxon>
        <taxon>Vigna</taxon>
    </lineage>
</organism>
<evidence type="ECO:0000313" key="3">
    <source>
        <dbReference type="Proteomes" id="UP000053144"/>
    </source>
</evidence>
<protein>
    <submittedName>
        <fullName evidence="2">Uncharacterized protein</fullName>
    </submittedName>
</protein>
<proteinExistence type="predicted"/>
<dbReference type="AlphaFoldDB" id="A0A0L9UDA1"/>
<accession>A0A0L9UDA1</accession>
<sequence length="176" mass="19400">MVHLILSLTTHCIRTQLAKEESNVMIDRREKQRQREACGNLGPINSFTKKNGYMDDHALRKSLKLLLFFFTATDSTLAARHDEVTARASCSGAVSTRVQNSTFFLPPFSRATNLEGSSMALRSRRERGDGAVKTRRSLRGGVCCDGCFLRSHGGSCHGPQSNHEGGRGLGANDDDW</sequence>
<dbReference type="EMBL" id="CM003374">
    <property type="protein sequence ID" value="KOM40915.1"/>
    <property type="molecule type" value="Genomic_DNA"/>
</dbReference>
<gene>
    <name evidence="2" type="ORF">LR48_Vigan04g111300</name>
</gene>
<dbReference type="Gramene" id="KOM40915">
    <property type="protein sequence ID" value="KOM40915"/>
    <property type="gene ID" value="LR48_Vigan04g111300"/>
</dbReference>
<reference evidence="3" key="1">
    <citation type="journal article" date="2015" name="Proc. Natl. Acad. Sci. U.S.A.">
        <title>Genome sequencing of adzuki bean (Vigna angularis) provides insight into high starch and low fat accumulation and domestication.</title>
        <authorList>
            <person name="Yang K."/>
            <person name="Tian Z."/>
            <person name="Chen C."/>
            <person name="Luo L."/>
            <person name="Zhao B."/>
            <person name="Wang Z."/>
            <person name="Yu L."/>
            <person name="Li Y."/>
            <person name="Sun Y."/>
            <person name="Li W."/>
            <person name="Chen Y."/>
            <person name="Li Y."/>
            <person name="Zhang Y."/>
            <person name="Ai D."/>
            <person name="Zhao J."/>
            <person name="Shang C."/>
            <person name="Ma Y."/>
            <person name="Wu B."/>
            <person name="Wang M."/>
            <person name="Gao L."/>
            <person name="Sun D."/>
            <person name="Zhang P."/>
            <person name="Guo F."/>
            <person name="Wang W."/>
            <person name="Li Y."/>
            <person name="Wang J."/>
            <person name="Varshney R.K."/>
            <person name="Wang J."/>
            <person name="Ling H.Q."/>
            <person name="Wan P."/>
        </authorList>
    </citation>
    <scope>NUCLEOTIDE SEQUENCE</scope>
    <source>
        <strain evidence="3">cv. Jingnong 6</strain>
    </source>
</reference>